<dbReference type="Proteomes" id="UP001442494">
    <property type="component" value="Unassembled WGS sequence"/>
</dbReference>
<protein>
    <submittedName>
        <fullName evidence="2">EcsC family protein</fullName>
    </submittedName>
</protein>
<accession>A0ABV0JNE9</accession>
<name>A0ABV0JNE9_9CYAN</name>
<proteinExistence type="predicted"/>
<keyword evidence="3" id="KW-1185">Reference proteome</keyword>
<sequence length="394" mass="41743">MENKPGIVSEKVESDTQSTDVKPSFWDSVAASGQAIVKTAVGGVAAIGNTAYRTGKAVVKTAAGVGETAAKQTQKLISQTTQGAGRAVNYVGDNQFLRHVTRALPTTWLLGIINQVDVVKAENAVRDLQQKHPEESPNQVAHRLMVEKAVYGGGMGLATSFLPGQALALLTVDLAATTLLQAEMVYQIAAAYGLDLKDPARKGEVLAIFGLSLGGSQGIKAGLGLLKATPVAGAVIGASANATMIYALGYAACRFYEAQLHSQVSDDKLVETQAASESYLQTAIAQQAIMDRILVHTIVASYPGKSWEDILPSLQAANLSPASIDAIASNIKSPQPLDTLLDQLNRDYAIPLLAQCYRVSELDSALTPEESKVIDKITQRFDIDVDAIKKLVKI</sequence>
<evidence type="ECO:0000313" key="3">
    <source>
        <dbReference type="Proteomes" id="UP001442494"/>
    </source>
</evidence>
<dbReference type="EMBL" id="JAMPKK010000019">
    <property type="protein sequence ID" value="MEP0864970.1"/>
    <property type="molecule type" value="Genomic_DNA"/>
</dbReference>
<organism evidence="2 3">
    <name type="scientific">Funiculus sociatus GB2-A5</name>
    <dbReference type="NCBI Taxonomy" id="2933946"/>
    <lineage>
        <taxon>Bacteria</taxon>
        <taxon>Bacillati</taxon>
        <taxon>Cyanobacteriota</taxon>
        <taxon>Cyanophyceae</taxon>
        <taxon>Coleofasciculales</taxon>
        <taxon>Coleofasciculaceae</taxon>
        <taxon>Funiculus</taxon>
    </lineage>
</organism>
<feature type="region of interest" description="Disordered" evidence="1">
    <location>
        <begin position="1"/>
        <end position="20"/>
    </location>
</feature>
<reference evidence="2 3" key="1">
    <citation type="submission" date="2022-04" db="EMBL/GenBank/DDBJ databases">
        <title>Positive selection, recombination, and allopatry shape intraspecific diversity of widespread and dominant cyanobacteria.</title>
        <authorList>
            <person name="Wei J."/>
            <person name="Shu W."/>
            <person name="Hu C."/>
        </authorList>
    </citation>
    <scope>NUCLEOTIDE SEQUENCE [LARGE SCALE GENOMIC DNA]</scope>
    <source>
        <strain evidence="2 3">GB2-A5</strain>
    </source>
</reference>
<gene>
    <name evidence="2" type="ORF">NDI37_10860</name>
</gene>
<dbReference type="RefSeq" id="WP_190423887.1">
    <property type="nucleotide sequence ID" value="NZ_JAMPKK010000019.1"/>
</dbReference>
<evidence type="ECO:0000313" key="2">
    <source>
        <dbReference type="EMBL" id="MEP0864970.1"/>
    </source>
</evidence>
<comment type="caution">
    <text evidence="2">The sequence shown here is derived from an EMBL/GenBank/DDBJ whole genome shotgun (WGS) entry which is preliminary data.</text>
</comment>
<evidence type="ECO:0000256" key="1">
    <source>
        <dbReference type="SAM" id="MobiDB-lite"/>
    </source>
</evidence>